<dbReference type="Proteomes" id="UP001055091">
    <property type="component" value="Unassembled WGS sequence"/>
</dbReference>
<comment type="caution">
    <text evidence="1">The sequence shown here is derived from an EMBL/GenBank/DDBJ whole genome shotgun (WGS) entry which is preliminary data.</text>
</comment>
<proteinExistence type="predicted"/>
<name>A0AA37JRL9_9FIRM</name>
<evidence type="ECO:0000313" key="1">
    <source>
        <dbReference type="EMBL" id="GKH04048.1"/>
    </source>
</evidence>
<organism evidence="1 2">
    <name type="scientific">Hungatella hathewayi</name>
    <dbReference type="NCBI Taxonomy" id="154046"/>
    <lineage>
        <taxon>Bacteria</taxon>
        <taxon>Bacillati</taxon>
        <taxon>Bacillota</taxon>
        <taxon>Clostridia</taxon>
        <taxon>Lachnospirales</taxon>
        <taxon>Lachnospiraceae</taxon>
        <taxon>Hungatella</taxon>
    </lineage>
</organism>
<dbReference type="RefSeq" id="WP_148511120.1">
    <property type="nucleotide sequence ID" value="NZ_CABJBJ010000054.1"/>
</dbReference>
<dbReference type="EMBL" id="BQNJ01000002">
    <property type="protein sequence ID" value="GKH04048.1"/>
    <property type="molecule type" value="Genomic_DNA"/>
</dbReference>
<sequence length="135" mass="16401">MLCVRKRCIRIAVWSADSAILWDYKDMLRSIAQRNRYKMEVVLTKSKGALLQNIRLFSRKPHLIIMADALNSYQYRMFLEQLERRRSRAKVFLVGTWKVPEGYEKTIIPVEHKAKLERYLEREMDWRQRKRLWGL</sequence>
<reference evidence="1" key="1">
    <citation type="submission" date="2022-01" db="EMBL/GenBank/DDBJ databases">
        <title>Novel bile acid biosynthetic pathways are enriched in the microbiome of centenarians.</title>
        <authorList>
            <person name="Sato Y."/>
            <person name="Atarashi K."/>
            <person name="Plichta R.D."/>
            <person name="Arai Y."/>
            <person name="Sasajima S."/>
            <person name="Kearney M.S."/>
            <person name="Suda W."/>
            <person name="Takeshita K."/>
            <person name="Sasaki T."/>
            <person name="Okamoto S."/>
            <person name="Skelly N.A."/>
            <person name="Okamura Y."/>
            <person name="Vlamakis H."/>
            <person name="Li Y."/>
            <person name="Tanoue T."/>
            <person name="Takei H."/>
            <person name="Nittono H."/>
            <person name="Narushima S."/>
            <person name="Irie J."/>
            <person name="Itoh H."/>
            <person name="Moriya K."/>
            <person name="Sugiura Y."/>
            <person name="Suematsu M."/>
            <person name="Moritoki N."/>
            <person name="Shibata S."/>
            <person name="Littman R.D."/>
            <person name="Fischbach A.M."/>
            <person name="Uwamino Y."/>
            <person name="Inoue T."/>
            <person name="Honda A."/>
            <person name="Hattori M."/>
            <person name="Murai T."/>
            <person name="Xavier J.R."/>
            <person name="Hirose N."/>
            <person name="Honda K."/>
        </authorList>
    </citation>
    <scope>NUCLEOTIDE SEQUENCE</scope>
    <source>
        <strain evidence="1">CE91-St55</strain>
    </source>
</reference>
<gene>
    <name evidence="1" type="ORF">CE91St55_60290</name>
</gene>
<accession>A0AA37JRL9</accession>
<dbReference type="AlphaFoldDB" id="A0AA37JRL9"/>
<evidence type="ECO:0000313" key="2">
    <source>
        <dbReference type="Proteomes" id="UP001055091"/>
    </source>
</evidence>
<protein>
    <submittedName>
        <fullName evidence="1">Uncharacterized protein</fullName>
    </submittedName>
</protein>